<name>A0ABW5AH96_9BRAD</name>
<dbReference type="PANTHER" id="PTHR19328">
    <property type="entry name" value="HEDGEHOG-INTERACTING PROTEIN"/>
    <property type="match status" value="1"/>
</dbReference>
<feature type="chain" id="PRO_5045733333" evidence="1">
    <location>
        <begin position="23"/>
        <end position="388"/>
    </location>
</feature>
<accession>A0ABW5AH96</accession>
<dbReference type="Gene3D" id="2.120.10.30">
    <property type="entry name" value="TolB, C-terminal domain"/>
    <property type="match status" value="1"/>
</dbReference>
<dbReference type="InterPro" id="IPR011042">
    <property type="entry name" value="6-blade_b-propeller_TolB-like"/>
</dbReference>
<dbReference type="InterPro" id="IPR012938">
    <property type="entry name" value="Glc/Sorbosone_DH"/>
</dbReference>
<evidence type="ECO:0000313" key="4">
    <source>
        <dbReference type="Proteomes" id="UP001597314"/>
    </source>
</evidence>
<keyword evidence="3" id="KW-0560">Oxidoreductase</keyword>
<dbReference type="PANTHER" id="PTHR19328:SF75">
    <property type="entry name" value="ALDOSE SUGAR DEHYDROGENASE YLII"/>
    <property type="match status" value="1"/>
</dbReference>
<evidence type="ECO:0000259" key="2">
    <source>
        <dbReference type="Pfam" id="PF07995"/>
    </source>
</evidence>
<dbReference type="GO" id="GO:0016491">
    <property type="term" value="F:oxidoreductase activity"/>
    <property type="evidence" value="ECO:0007669"/>
    <property type="project" value="UniProtKB-KW"/>
</dbReference>
<dbReference type="SUPFAM" id="SSF50952">
    <property type="entry name" value="Soluble quinoprotein glucose dehydrogenase"/>
    <property type="match status" value="1"/>
</dbReference>
<keyword evidence="1" id="KW-0732">Signal</keyword>
<dbReference type="Proteomes" id="UP001597314">
    <property type="component" value="Unassembled WGS sequence"/>
</dbReference>
<reference evidence="4" key="1">
    <citation type="journal article" date="2019" name="Int. J. Syst. Evol. Microbiol.">
        <title>The Global Catalogue of Microorganisms (GCM) 10K type strain sequencing project: providing services to taxonomists for standard genome sequencing and annotation.</title>
        <authorList>
            <consortium name="The Broad Institute Genomics Platform"/>
            <consortium name="The Broad Institute Genome Sequencing Center for Infectious Disease"/>
            <person name="Wu L."/>
            <person name="Ma J."/>
        </authorList>
    </citation>
    <scope>NUCLEOTIDE SEQUENCE [LARGE SCALE GENOMIC DNA]</scope>
    <source>
        <strain evidence="4">CGMCC 1.6774</strain>
    </source>
</reference>
<dbReference type="EMBL" id="JBHUIW010000003">
    <property type="protein sequence ID" value="MFD2181457.1"/>
    <property type="molecule type" value="Genomic_DNA"/>
</dbReference>
<dbReference type="InterPro" id="IPR011041">
    <property type="entry name" value="Quinoprot_gluc/sorb_DH_b-prop"/>
</dbReference>
<feature type="domain" description="Glucose/Sorbosone dehydrogenase" evidence="2">
    <location>
        <begin position="59"/>
        <end position="383"/>
    </location>
</feature>
<organism evidence="3 4">
    <name type="scientific">Rhodoplanes azumiensis</name>
    <dbReference type="NCBI Taxonomy" id="1897628"/>
    <lineage>
        <taxon>Bacteria</taxon>
        <taxon>Pseudomonadati</taxon>
        <taxon>Pseudomonadota</taxon>
        <taxon>Alphaproteobacteria</taxon>
        <taxon>Hyphomicrobiales</taxon>
        <taxon>Nitrobacteraceae</taxon>
        <taxon>Rhodoplanes</taxon>
    </lineage>
</organism>
<dbReference type="Pfam" id="PF07995">
    <property type="entry name" value="GSDH"/>
    <property type="match status" value="1"/>
</dbReference>
<gene>
    <name evidence="3" type="ORF">ACFSOX_04775</name>
</gene>
<dbReference type="RefSeq" id="WP_378476639.1">
    <property type="nucleotide sequence ID" value="NZ_JBHUIW010000003.1"/>
</dbReference>
<dbReference type="EC" id="1.1.5.-" evidence="3"/>
<sequence length="388" mass="41554">MRPRPTATALLALAVLGGTPLAGIPAAGRPAAAQSAATAERRVDSRSGPLIVRTVAGGLDHPWGLAVLPDGRMLVTERAGRLRLVGRDGAVSPPLKGVPAVFAQSQGGLHDVVLDPDFAHNRVVYITYAEPGDGGAGAAVARARLGDGALEDLQVIFRQLPKVSGGNHFGSRIAFRRDGTMFVTLGERFKFDPAQDLMTHLGKVVRIRPDGTVPDDNPFVSRTDARPEIWSYGHRNPLGGAIHPDTGVLWTTEMGPRGGDELNIPQAGRNYGWPLVSWGTHYDGRPIPTPPTRPDLADALRHWTPVISPSGMTFYTGDRIPGWRGNLLISGLTARGLVRLTLDGETVTGEERIPLGTRIRNVRQGLDGEVLVTTDEDDGRILRITPAE</sequence>
<feature type="signal peptide" evidence="1">
    <location>
        <begin position="1"/>
        <end position="22"/>
    </location>
</feature>
<evidence type="ECO:0000256" key="1">
    <source>
        <dbReference type="SAM" id="SignalP"/>
    </source>
</evidence>
<keyword evidence="4" id="KW-1185">Reference proteome</keyword>
<comment type="caution">
    <text evidence="3">The sequence shown here is derived from an EMBL/GenBank/DDBJ whole genome shotgun (WGS) entry which is preliminary data.</text>
</comment>
<proteinExistence type="predicted"/>
<protein>
    <submittedName>
        <fullName evidence="3">PQQ-dependent sugar dehydrogenase</fullName>
        <ecNumber evidence="3">1.1.5.-</ecNumber>
    </submittedName>
</protein>
<evidence type="ECO:0000313" key="3">
    <source>
        <dbReference type="EMBL" id="MFD2181457.1"/>
    </source>
</evidence>